<dbReference type="Proteomes" id="UP001177260">
    <property type="component" value="Unassembled WGS sequence"/>
</dbReference>
<gene>
    <name evidence="1" type="ORF">N8T08_009594</name>
</gene>
<accession>A0ACC3AU31</accession>
<sequence>MSVSRDEIERVGKLRDSSVILDDGGYMASIGAFHQIHCLNVLRKYTYLDYYKVKEPEFFTSPTVRKHTDHCIEMLRQLLMCSADLHLITYDWVDGWDYPWPDFSENHFCRDYERVHSWGKSHLAKSDAPGGLILKPVYAVTRKLPPDY</sequence>
<reference evidence="1 2" key="1">
    <citation type="journal article" date="2023" name="ACS Omega">
        <title>Identification of the Neoaspergillic Acid Biosynthesis Gene Cluster by Establishing an In Vitro CRISPR-Ribonucleoprotein Genetic System in Aspergillus melleus.</title>
        <authorList>
            <person name="Yuan B."/>
            <person name="Grau M.F."/>
            <person name="Murata R.M."/>
            <person name="Torok T."/>
            <person name="Venkateswaran K."/>
            <person name="Stajich J.E."/>
            <person name="Wang C.C.C."/>
        </authorList>
    </citation>
    <scope>NUCLEOTIDE SEQUENCE [LARGE SCALE GENOMIC DNA]</scope>
    <source>
        <strain evidence="1 2">IMV 1140</strain>
    </source>
</reference>
<name>A0ACC3AU31_9EURO</name>
<protein>
    <submittedName>
        <fullName evidence="1">Uncharacterized protein</fullName>
    </submittedName>
</protein>
<evidence type="ECO:0000313" key="2">
    <source>
        <dbReference type="Proteomes" id="UP001177260"/>
    </source>
</evidence>
<dbReference type="EMBL" id="JAOPJF010000070">
    <property type="protein sequence ID" value="KAK1141021.1"/>
    <property type="molecule type" value="Genomic_DNA"/>
</dbReference>
<keyword evidence="2" id="KW-1185">Reference proteome</keyword>
<comment type="caution">
    <text evidence="1">The sequence shown here is derived from an EMBL/GenBank/DDBJ whole genome shotgun (WGS) entry which is preliminary data.</text>
</comment>
<organism evidence="1 2">
    <name type="scientific">Aspergillus melleus</name>
    <dbReference type="NCBI Taxonomy" id="138277"/>
    <lineage>
        <taxon>Eukaryota</taxon>
        <taxon>Fungi</taxon>
        <taxon>Dikarya</taxon>
        <taxon>Ascomycota</taxon>
        <taxon>Pezizomycotina</taxon>
        <taxon>Eurotiomycetes</taxon>
        <taxon>Eurotiomycetidae</taxon>
        <taxon>Eurotiales</taxon>
        <taxon>Aspergillaceae</taxon>
        <taxon>Aspergillus</taxon>
        <taxon>Aspergillus subgen. Circumdati</taxon>
    </lineage>
</organism>
<evidence type="ECO:0000313" key="1">
    <source>
        <dbReference type="EMBL" id="KAK1141021.1"/>
    </source>
</evidence>
<proteinExistence type="predicted"/>